<feature type="compositionally biased region" description="Basic and acidic residues" evidence="8">
    <location>
        <begin position="558"/>
        <end position="580"/>
    </location>
</feature>
<dbReference type="Proteomes" id="UP000001646">
    <property type="component" value="Unplaced"/>
</dbReference>
<dbReference type="Bgee" id="ENSACAG00000002642">
    <property type="expression patterns" value="Expressed in forelimb bud and 13 other cell types or tissues"/>
</dbReference>
<name>H9G6I7_ANOCA</name>
<evidence type="ECO:0000256" key="2">
    <source>
        <dbReference type="ARBA" id="ARBA00022517"/>
    </source>
</evidence>
<reference evidence="9" key="2">
    <citation type="submission" date="2025-08" db="UniProtKB">
        <authorList>
            <consortium name="Ensembl"/>
        </authorList>
    </citation>
    <scope>IDENTIFICATION</scope>
</reference>
<comment type="similarity">
    <text evidence="6 7">Belongs to the MPP10 family.</text>
</comment>
<keyword evidence="2 7" id="KW-0690">Ribosome biogenesis</keyword>
<dbReference type="STRING" id="28377.ENSACAP00000002575"/>
<dbReference type="Ensembl" id="ENSACAT00000002641.4">
    <property type="protein sequence ID" value="ENSACAP00000002575.2"/>
    <property type="gene ID" value="ENSACAG00000002642.4"/>
</dbReference>
<evidence type="ECO:0000313" key="10">
    <source>
        <dbReference type="Proteomes" id="UP000001646"/>
    </source>
</evidence>
<evidence type="ECO:0000256" key="7">
    <source>
        <dbReference type="PIRNR" id="PIRNR017300"/>
    </source>
</evidence>
<feature type="compositionally biased region" description="Basic and acidic residues" evidence="8">
    <location>
        <begin position="272"/>
        <end position="288"/>
    </location>
</feature>
<feature type="compositionally biased region" description="Basic residues" evidence="8">
    <location>
        <begin position="668"/>
        <end position="684"/>
    </location>
</feature>
<dbReference type="CTD" id="10199"/>
<feature type="compositionally biased region" description="Basic and acidic residues" evidence="8">
    <location>
        <begin position="319"/>
        <end position="332"/>
    </location>
</feature>
<dbReference type="GO" id="GO:0006364">
    <property type="term" value="P:rRNA processing"/>
    <property type="evidence" value="ECO:0007669"/>
    <property type="project" value="UniProtKB-KW"/>
</dbReference>
<feature type="region of interest" description="Disordered" evidence="8">
    <location>
        <begin position="558"/>
        <end position="640"/>
    </location>
</feature>
<dbReference type="GO" id="GO:0032040">
    <property type="term" value="C:small-subunit processome"/>
    <property type="evidence" value="ECO:0000318"/>
    <property type="project" value="GO_Central"/>
</dbReference>
<feature type="compositionally biased region" description="Acidic residues" evidence="8">
    <location>
        <begin position="289"/>
        <end position="318"/>
    </location>
</feature>
<dbReference type="AlphaFoldDB" id="H9G6I7"/>
<comment type="function">
    <text evidence="7">Component of the 60-80S U3 small nucleolar ribonucleoprotein (U3 snoRNP). Required for the early cleavages during pre-18S ribosomal RNA processing.</text>
</comment>
<feature type="compositionally biased region" description="Basic residues" evidence="8">
    <location>
        <begin position="581"/>
        <end position="594"/>
    </location>
</feature>
<feature type="region of interest" description="Disordered" evidence="8">
    <location>
        <begin position="214"/>
        <end position="257"/>
    </location>
</feature>
<feature type="compositionally biased region" description="Basic and acidic residues" evidence="8">
    <location>
        <begin position="214"/>
        <end position="225"/>
    </location>
</feature>
<reference evidence="9" key="3">
    <citation type="submission" date="2025-09" db="UniProtKB">
        <authorList>
            <consortium name="Ensembl"/>
        </authorList>
    </citation>
    <scope>IDENTIFICATION</scope>
</reference>
<dbReference type="KEGG" id="acs:100559947"/>
<evidence type="ECO:0000256" key="3">
    <source>
        <dbReference type="ARBA" id="ARBA00022552"/>
    </source>
</evidence>
<dbReference type="PANTHER" id="PTHR17039:SF0">
    <property type="entry name" value="U3 SMALL NUCLEOLAR RIBONUCLEOPROTEIN PROTEIN MPP10"/>
    <property type="match status" value="1"/>
</dbReference>
<dbReference type="PIRSF" id="PIRSF017300">
    <property type="entry name" value="snoRNP_Mpp10"/>
    <property type="match status" value="1"/>
</dbReference>
<dbReference type="GeneTree" id="ENSGT00390000011359"/>
<dbReference type="PANTHER" id="PTHR17039">
    <property type="entry name" value="U3 SMALL NUCLEOLAR RIBONUCLEOPROTEIN PROTEIN MPP10"/>
    <property type="match status" value="1"/>
</dbReference>
<proteinExistence type="inferred from homology"/>
<dbReference type="InterPro" id="IPR012173">
    <property type="entry name" value="Mpp10"/>
</dbReference>
<evidence type="ECO:0000256" key="1">
    <source>
        <dbReference type="ARBA" id="ARBA00004604"/>
    </source>
</evidence>
<reference evidence="9" key="1">
    <citation type="submission" date="2009-12" db="EMBL/GenBank/DDBJ databases">
        <title>The Genome Sequence of Anolis carolinensis (Green Anole Lizard).</title>
        <authorList>
            <consortium name="The Genome Sequencing Platform"/>
            <person name="Di Palma F."/>
            <person name="Alfoldi J."/>
            <person name="Heiman D."/>
            <person name="Young S."/>
            <person name="Grabherr M."/>
            <person name="Johnson J."/>
            <person name="Lander E.S."/>
            <person name="Lindblad-Toh K."/>
        </authorList>
    </citation>
    <scope>NUCLEOTIDE SEQUENCE [LARGE SCALE GENOMIC DNA]</scope>
    <source>
        <strain evidence="9">JBL SC #1</strain>
    </source>
</reference>
<dbReference type="HOGENOM" id="CLU_011271_3_1_1"/>
<keyword evidence="3 7" id="KW-0698">rRNA processing</keyword>
<gene>
    <name evidence="9" type="primary">mphosph10</name>
</gene>
<comment type="subcellular location">
    <subcellularLocation>
        <location evidence="1 7">Nucleus</location>
        <location evidence="1 7">Nucleolus</location>
    </subcellularLocation>
</comment>
<keyword evidence="4 7" id="KW-0539">Nucleus</keyword>
<evidence type="ECO:0000256" key="8">
    <source>
        <dbReference type="SAM" id="MobiDB-lite"/>
    </source>
</evidence>
<dbReference type="eggNOG" id="KOG2600">
    <property type="taxonomic scope" value="Eukaryota"/>
</dbReference>
<protein>
    <recommendedName>
        <fullName evidence="7">U3 small nucleolar ribonucleoprotein protein MPP10</fullName>
    </recommendedName>
</protein>
<dbReference type="InParanoid" id="H9G6I7"/>
<dbReference type="GeneID" id="100559947"/>
<dbReference type="OMA" id="HFAEDFG"/>
<feature type="compositionally biased region" description="Basic and acidic residues" evidence="8">
    <location>
        <begin position="595"/>
        <end position="610"/>
    </location>
</feature>
<evidence type="ECO:0000313" key="9">
    <source>
        <dbReference type="Ensembl" id="ENSACAP00000002575.2"/>
    </source>
</evidence>
<dbReference type="GO" id="GO:0005732">
    <property type="term" value="C:sno(s)RNA-containing ribonucleoprotein complex"/>
    <property type="evidence" value="ECO:0007669"/>
    <property type="project" value="UniProtKB-UniRule"/>
</dbReference>
<feature type="compositionally biased region" description="Basic and acidic residues" evidence="8">
    <location>
        <begin position="622"/>
        <end position="640"/>
    </location>
</feature>
<sequence length="684" mass="78128">MEASAPAGRLNSCLDVLSSSTARPELFLSVQEGLAGEFISLTKTLYDFHKALGSDVISGSPLKELVVENFDEEQIWQQLELQNNAALGHFQEAVAKSVKEEADISLLEPLEEEDEEEEKEESDEEQMDAEDQTEEEAEIQNDHLEEESDQSGKKGLKGTETHSFSDEDSDIDFDIDELEQRTKRLKSAVKKAGETSIVDDRFFKLYEMEAALDAAEKKESKAKDDKDEDDDDIDYFEEIISEDDEDDGEEEFGNASMMLTKSARDLKYKDYFDPVDDHEGFTGESKDNGEDEQSEGADDDDDGEEEDAIDEMEDDEDAIERAEKDNLSEPSKRVKFSLPYDSDGEEDTHTFQGKAEKSPEVKSSFEKRQEKLSEKIKKLESELLTEKPWQLKGEVTAQKRPENSLLEEMLLFDHAVKMAPMITEETTLELEDIIKRRIKDQAWDDVVRKEKPKEDPFEYKKRLTLDHEKSKLSLAEIYEQEYLKLNQNKTEEEEKPEHAEIKKMMDSLFLKLDALSNFHFTPKPPVPEVKIVSNLPAITMEEVAPVNVSDAALLAPEEIKEKNKGGEVKADAEKSSTDKKRERRKKKLARRIKLREKEKRQKLLEKKAEGNPRLSKKASAAELKKLTKEGRTSLLKDDGKDKALKSSKAFFSQLQDQVKMQITEAKKSQRKPKKRALSAQKLKL</sequence>
<feature type="compositionally biased region" description="Acidic residues" evidence="8">
    <location>
        <begin position="226"/>
        <end position="252"/>
    </location>
</feature>
<evidence type="ECO:0000256" key="6">
    <source>
        <dbReference type="ARBA" id="ARBA00029455"/>
    </source>
</evidence>
<feature type="region of interest" description="Disordered" evidence="8">
    <location>
        <begin position="106"/>
        <end position="173"/>
    </location>
</feature>
<dbReference type="GO" id="GO:0034457">
    <property type="term" value="C:Mpp10 complex"/>
    <property type="evidence" value="ECO:0000318"/>
    <property type="project" value="GO_Central"/>
</dbReference>
<dbReference type="Pfam" id="PF04006">
    <property type="entry name" value="Mpp10"/>
    <property type="match status" value="1"/>
</dbReference>
<feature type="region of interest" description="Disordered" evidence="8">
    <location>
        <begin position="663"/>
        <end position="684"/>
    </location>
</feature>
<keyword evidence="10" id="KW-1185">Reference proteome</keyword>
<keyword evidence="5 7" id="KW-0687">Ribonucleoprotein</keyword>
<organism evidence="9 10">
    <name type="scientific">Anolis carolinensis</name>
    <name type="common">Green anole</name>
    <name type="synonym">American chameleon</name>
    <dbReference type="NCBI Taxonomy" id="28377"/>
    <lineage>
        <taxon>Eukaryota</taxon>
        <taxon>Metazoa</taxon>
        <taxon>Chordata</taxon>
        <taxon>Craniata</taxon>
        <taxon>Vertebrata</taxon>
        <taxon>Euteleostomi</taxon>
        <taxon>Lepidosauria</taxon>
        <taxon>Squamata</taxon>
        <taxon>Bifurcata</taxon>
        <taxon>Unidentata</taxon>
        <taxon>Episquamata</taxon>
        <taxon>Toxicofera</taxon>
        <taxon>Iguania</taxon>
        <taxon>Dactyloidae</taxon>
        <taxon>Anolis</taxon>
    </lineage>
</organism>
<feature type="compositionally biased region" description="Acidic residues" evidence="8">
    <location>
        <begin position="109"/>
        <end position="149"/>
    </location>
</feature>
<accession>H9G6I7</accession>
<feature type="region of interest" description="Disordered" evidence="8">
    <location>
        <begin position="272"/>
        <end position="367"/>
    </location>
</feature>
<feature type="compositionally biased region" description="Basic and acidic residues" evidence="8">
    <location>
        <begin position="354"/>
        <end position="367"/>
    </location>
</feature>
<evidence type="ECO:0000256" key="5">
    <source>
        <dbReference type="ARBA" id="ARBA00023274"/>
    </source>
</evidence>
<evidence type="ECO:0000256" key="4">
    <source>
        <dbReference type="ARBA" id="ARBA00023242"/>
    </source>
</evidence>
<dbReference type="OrthoDB" id="445326at2759"/>